<dbReference type="InterPro" id="IPR029068">
    <property type="entry name" value="Glyas_Bleomycin-R_OHBP_Dase"/>
</dbReference>
<dbReference type="SUPFAM" id="SSF54593">
    <property type="entry name" value="Glyoxalase/Bleomycin resistance protein/Dihydroxybiphenyl dioxygenase"/>
    <property type="match status" value="1"/>
</dbReference>
<accession>A0ABT6BFA8</accession>
<name>A0ABT6BFA8_9GAMM</name>
<dbReference type="Gene3D" id="3.10.180.10">
    <property type="entry name" value="2,3-Dihydroxybiphenyl 1,2-Dioxygenase, domain 1"/>
    <property type="match status" value="1"/>
</dbReference>
<dbReference type="Pfam" id="PF00903">
    <property type="entry name" value="Glyoxalase"/>
    <property type="match status" value="1"/>
</dbReference>
<feature type="domain" description="VOC" evidence="1">
    <location>
        <begin position="19"/>
        <end position="139"/>
    </location>
</feature>
<gene>
    <name evidence="2" type="ORF">P3W24_17565</name>
</gene>
<evidence type="ECO:0000313" key="2">
    <source>
        <dbReference type="EMBL" id="MDF4026786.1"/>
    </source>
</evidence>
<protein>
    <recommendedName>
        <fullName evidence="1">VOC domain-containing protein</fullName>
    </recommendedName>
</protein>
<keyword evidence="3" id="KW-1185">Reference proteome</keyword>
<evidence type="ECO:0000313" key="3">
    <source>
        <dbReference type="Proteomes" id="UP001528850"/>
    </source>
</evidence>
<dbReference type="InterPro" id="IPR004360">
    <property type="entry name" value="Glyas_Fos-R_dOase_dom"/>
</dbReference>
<sequence length="140" mass="15698">MTTGSHPIRFRQAYLMSMPLVRIILYVRDVATVEAFYREHFDADTVERIENEWVVFKMGQIELALHRAGASYRKASPPAASTGSTTKLVFAIASDLAAHRDSLSASGVSVGPIKRYDGFPYAMYDGRDPEGNVFQVMRYD</sequence>
<comment type="caution">
    <text evidence="2">The sequence shown here is derived from an EMBL/GenBank/DDBJ whole genome shotgun (WGS) entry which is preliminary data.</text>
</comment>
<dbReference type="PROSITE" id="PS51819">
    <property type="entry name" value="VOC"/>
    <property type="match status" value="1"/>
</dbReference>
<reference evidence="2 3" key="1">
    <citation type="journal article" date="2024" name="Curr. Microbiol.">
        <title>Luteibacter sahnii sp. nov., A Novel Yellow-Colored Xanthomonadin Pigment Producing Probiotic Bacterium from Healthy Rice Seed Microbiome.</title>
        <authorList>
            <person name="Jaiswal G."/>
            <person name="Rana R."/>
            <person name="Nayak P.K."/>
            <person name="Chouhan R."/>
            <person name="Gandhi S.G."/>
            <person name="Patel H.K."/>
            <person name="Patil P.B."/>
        </authorList>
    </citation>
    <scope>NUCLEOTIDE SEQUENCE [LARGE SCALE GENOMIC DNA]</scope>
    <source>
        <strain evidence="2 3">PPL201</strain>
    </source>
</reference>
<organism evidence="2 3">
    <name type="scientific">Luteibacter sahnii</name>
    <dbReference type="NCBI Taxonomy" id="3021977"/>
    <lineage>
        <taxon>Bacteria</taxon>
        <taxon>Pseudomonadati</taxon>
        <taxon>Pseudomonadota</taxon>
        <taxon>Gammaproteobacteria</taxon>
        <taxon>Lysobacterales</taxon>
        <taxon>Rhodanobacteraceae</taxon>
        <taxon>Luteibacter</taxon>
    </lineage>
</organism>
<dbReference type="EMBL" id="JARJJS010000007">
    <property type="protein sequence ID" value="MDF4026786.1"/>
    <property type="molecule type" value="Genomic_DNA"/>
</dbReference>
<dbReference type="InterPro" id="IPR037523">
    <property type="entry name" value="VOC_core"/>
</dbReference>
<proteinExistence type="predicted"/>
<evidence type="ECO:0000259" key="1">
    <source>
        <dbReference type="PROSITE" id="PS51819"/>
    </source>
</evidence>
<dbReference type="Proteomes" id="UP001528850">
    <property type="component" value="Unassembled WGS sequence"/>
</dbReference>